<proteinExistence type="predicted"/>
<evidence type="ECO:0000313" key="2">
    <source>
        <dbReference type="WBParaSite" id="nRc.2.0.1.t44586-RA"/>
    </source>
</evidence>
<dbReference type="Proteomes" id="UP000887565">
    <property type="component" value="Unplaced"/>
</dbReference>
<accession>A0A915L278</accession>
<evidence type="ECO:0000313" key="1">
    <source>
        <dbReference type="Proteomes" id="UP000887565"/>
    </source>
</evidence>
<dbReference type="WBParaSite" id="nRc.2.0.1.t44586-RA">
    <property type="protein sequence ID" value="nRc.2.0.1.t44586-RA"/>
    <property type="gene ID" value="nRc.2.0.1.g44586"/>
</dbReference>
<organism evidence="1 2">
    <name type="scientific">Romanomermis culicivorax</name>
    <name type="common">Nematode worm</name>
    <dbReference type="NCBI Taxonomy" id="13658"/>
    <lineage>
        <taxon>Eukaryota</taxon>
        <taxon>Metazoa</taxon>
        <taxon>Ecdysozoa</taxon>
        <taxon>Nematoda</taxon>
        <taxon>Enoplea</taxon>
        <taxon>Dorylaimia</taxon>
        <taxon>Mermithida</taxon>
        <taxon>Mermithoidea</taxon>
        <taxon>Mermithidae</taxon>
        <taxon>Romanomermis</taxon>
    </lineage>
</organism>
<name>A0A915L278_ROMCU</name>
<sequence>MPITADLWLYMDRINENFVLIDLKYSQVFDRNTVVEMLSAGDIQVRTDATRATFRASSKPQCSRPLNCMSNRPSICFKLVFFKLKC</sequence>
<protein>
    <submittedName>
        <fullName evidence="2">Uncharacterized protein</fullName>
    </submittedName>
</protein>
<dbReference type="AlphaFoldDB" id="A0A915L278"/>
<reference evidence="2" key="1">
    <citation type="submission" date="2022-11" db="UniProtKB">
        <authorList>
            <consortium name="WormBaseParasite"/>
        </authorList>
    </citation>
    <scope>IDENTIFICATION</scope>
</reference>
<keyword evidence="1" id="KW-1185">Reference proteome</keyword>